<feature type="compositionally biased region" description="Low complexity" evidence="1">
    <location>
        <begin position="306"/>
        <end position="316"/>
    </location>
</feature>
<protein>
    <submittedName>
        <fullName evidence="4">Uncharacterized protein</fullName>
    </submittedName>
</protein>
<feature type="compositionally biased region" description="Polar residues" evidence="1">
    <location>
        <begin position="319"/>
        <end position="376"/>
    </location>
</feature>
<dbReference type="KEGG" id="cdep:91084301"/>
<feature type="region of interest" description="Disordered" evidence="1">
    <location>
        <begin position="295"/>
        <end position="383"/>
    </location>
</feature>
<feature type="compositionally biased region" description="Polar residues" evidence="1">
    <location>
        <begin position="421"/>
        <end position="462"/>
    </location>
</feature>
<feature type="region of interest" description="Disordered" evidence="1">
    <location>
        <begin position="222"/>
        <end position="277"/>
    </location>
</feature>
<feature type="compositionally biased region" description="Polar residues" evidence="1">
    <location>
        <begin position="295"/>
        <end position="304"/>
    </location>
</feature>
<reference evidence="4" key="2">
    <citation type="journal article" date="2022" name="Elife">
        <title>Obligate sexual reproduction of a homothallic fungus closely related to the Cryptococcus pathogenic species complex.</title>
        <authorList>
            <person name="Passer A.R."/>
            <person name="Clancey S.A."/>
            <person name="Shea T."/>
            <person name="David-Palma M."/>
            <person name="Averette A.F."/>
            <person name="Boekhout T."/>
            <person name="Porcel B.M."/>
            <person name="Nowrousian M."/>
            <person name="Cuomo C.A."/>
            <person name="Sun S."/>
            <person name="Heitman J."/>
            <person name="Coelho M.A."/>
        </authorList>
    </citation>
    <scope>NUCLEOTIDE SEQUENCE</scope>
    <source>
        <strain evidence="4">CBS 7841</strain>
    </source>
</reference>
<feature type="region of interest" description="Disordered" evidence="1">
    <location>
        <begin position="420"/>
        <end position="507"/>
    </location>
</feature>
<evidence type="ECO:0000256" key="1">
    <source>
        <dbReference type="SAM" id="MobiDB-lite"/>
    </source>
</evidence>
<dbReference type="RefSeq" id="XP_066065649.1">
    <property type="nucleotide sequence ID" value="XM_066209552.1"/>
</dbReference>
<feature type="compositionally biased region" description="Polar residues" evidence="1">
    <location>
        <begin position="252"/>
        <end position="277"/>
    </location>
</feature>
<proteinExistence type="predicted"/>
<keyword evidence="2" id="KW-0812">Transmembrane</keyword>
<evidence type="ECO:0000313" key="5">
    <source>
        <dbReference type="Proteomes" id="UP000094043"/>
    </source>
</evidence>
<feature type="chain" id="PRO_5043646609" evidence="3">
    <location>
        <begin position="26"/>
        <end position="543"/>
    </location>
</feature>
<feature type="signal peptide" evidence="3">
    <location>
        <begin position="1"/>
        <end position="25"/>
    </location>
</feature>
<feature type="transmembrane region" description="Helical" evidence="2">
    <location>
        <begin position="524"/>
        <end position="542"/>
    </location>
</feature>
<keyword evidence="5" id="KW-1185">Reference proteome</keyword>
<evidence type="ECO:0000256" key="3">
    <source>
        <dbReference type="SAM" id="SignalP"/>
    </source>
</evidence>
<dbReference type="EMBL" id="CP143784">
    <property type="protein sequence ID" value="WVN84948.1"/>
    <property type="molecule type" value="Genomic_DNA"/>
</dbReference>
<dbReference type="AlphaFoldDB" id="A0A1E3J2A2"/>
<accession>A0A1E3J2A2</accession>
<gene>
    <name evidence="4" type="ORF">L203_100085</name>
</gene>
<name>A0A1E3J2A2_9TREE</name>
<evidence type="ECO:0000313" key="4">
    <source>
        <dbReference type="EMBL" id="WVN84948.1"/>
    </source>
</evidence>
<reference evidence="4" key="3">
    <citation type="submission" date="2024-01" db="EMBL/GenBank/DDBJ databases">
        <authorList>
            <person name="Coelho M.A."/>
            <person name="David-Palma M."/>
            <person name="Shea T."/>
            <person name="Sun S."/>
            <person name="Cuomo C.A."/>
            <person name="Heitman J."/>
        </authorList>
    </citation>
    <scope>NUCLEOTIDE SEQUENCE</scope>
    <source>
        <strain evidence="4">CBS 7841</strain>
    </source>
</reference>
<evidence type="ECO:0000256" key="2">
    <source>
        <dbReference type="SAM" id="Phobius"/>
    </source>
</evidence>
<keyword evidence="2" id="KW-1133">Transmembrane helix</keyword>
<reference evidence="4" key="1">
    <citation type="submission" date="2016-06" db="EMBL/GenBank/DDBJ databases">
        <authorList>
            <person name="Cuomo C."/>
            <person name="Litvintseva A."/>
            <person name="Heitman J."/>
            <person name="Chen Y."/>
            <person name="Sun S."/>
            <person name="Springer D."/>
            <person name="Dromer F."/>
            <person name="Young S."/>
            <person name="Zeng Q."/>
            <person name="Chapman S."/>
            <person name="Gujja S."/>
            <person name="Saif S."/>
            <person name="Birren B."/>
        </authorList>
    </citation>
    <scope>NUCLEOTIDE SEQUENCE</scope>
    <source>
        <strain evidence="4">CBS 7841</strain>
    </source>
</reference>
<keyword evidence="3" id="KW-0732">Signal</keyword>
<sequence>MPKLRRLARSTPLLLLLILLRQASGQYIPPHAVGMRRFVGSEAGVEVERERLRGRNDPNQDSNSRAMYLVSHSNFCLLGPPKGSSKISDTKLNVVSWCTDPKHGNRLIPDGTLKGVTYVKAKNWIQVSGSGDFTNINIAPGDQGGQFDSSKNTPDGAAMYVTDDNKAANSWVTLISSNTFCVRACIGDPKFCPAGYDEMGCYFFTSNGVGWDNVYQDCEADDGDPPGVVNGKTYTQGNTPVPNPSIPPVSNCQLGSSVRNGQTASPQKSGSNGGDNAQTSWVAVQTCVPCTATTDGAASTQVPGNSGATTTAATESTSKDGSNSGKTEQVGVTQMSSNSASGPVAVQLSSGNSGMLTPVSSTGEGSSTTAVQSSTKAALGGENGGDRLIARWLAERDEKTTTKDGQCCFTTWTPTAVGGATATNSDSSGGSQQNTAGSKSGSGTVSLSGTKTASGTVSGSPTGSASGSRGVLGGSSGSPSINTTGSLKPNASSNANGSGNGTNGKSGALGKMEVTGLNSGMGQLLWLVGATGMAILFGGLTLV</sequence>
<dbReference type="Proteomes" id="UP000094043">
    <property type="component" value="Chromosome 1"/>
</dbReference>
<dbReference type="OrthoDB" id="2576597at2759"/>
<organism evidence="4 5">
    <name type="scientific">Cryptococcus depauperatus CBS 7841</name>
    <dbReference type="NCBI Taxonomy" id="1295531"/>
    <lineage>
        <taxon>Eukaryota</taxon>
        <taxon>Fungi</taxon>
        <taxon>Dikarya</taxon>
        <taxon>Basidiomycota</taxon>
        <taxon>Agaricomycotina</taxon>
        <taxon>Tremellomycetes</taxon>
        <taxon>Tremellales</taxon>
        <taxon>Cryptococcaceae</taxon>
        <taxon>Cryptococcus</taxon>
    </lineage>
</organism>
<keyword evidence="2" id="KW-0472">Membrane</keyword>
<dbReference type="VEuPathDB" id="FungiDB:L203_00256"/>
<dbReference type="GeneID" id="91084301"/>